<evidence type="ECO:0000313" key="9">
    <source>
        <dbReference type="EMBL" id="WCO68093.1"/>
    </source>
</evidence>
<dbReference type="Pfam" id="PF02687">
    <property type="entry name" value="FtsX"/>
    <property type="match status" value="1"/>
</dbReference>
<dbReference type="PANTHER" id="PTHR43738">
    <property type="entry name" value="ABC TRANSPORTER, MEMBRANE PROTEIN"/>
    <property type="match status" value="1"/>
</dbReference>
<dbReference type="KEGG" id="ima:PO878_05065"/>
<dbReference type="GO" id="GO:0005886">
    <property type="term" value="C:plasma membrane"/>
    <property type="evidence" value="ECO:0007669"/>
    <property type="project" value="UniProtKB-SubCell"/>
</dbReference>
<keyword evidence="5 7" id="KW-1133">Transmembrane helix</keyword>
<keyword evidence="3" id="KW-1003">Cell membrane</keyword>
<dbReference type="InterPro" id="IPR051125">
    <property type="entry name" value="ABC-4/HrtB_transporter"/>
</dbReference>
<dbReference type="InterPro" id="IPR003838">
    <property type="entry name" value="ABC3_permease_C"/>
</dbReference>
<organism evidence="9 10">
    <name type="scientific">Iamia majanohamensis</name>
    <dbReference type="NCBI Taxonomy" id="467976"/>
    <lineage>
        <taxon>Bacteria</taxon>
        <taxon>Bacillati</taxon>
        <taxon>Actinomycetota</taxon>
        <taxon>Acidimicrobiia</taxon>
        <taxon>Acidimicrobiales</taxon>
        <taxon>Iamiaceae</taxon>
        <taxon>Iamia</taxon>
    </lineage>
</organism>
<feature type="transmembrane region" description="Helical" evidence="7">
    <location>
        <begin position="251"/>
        <end position="270"/>
    </location>
</feature>
<feature type="domain" description="ABC3 transporter permease C-terminal" evidence="8">
    <location>
        <begin position="251"/>
        <end position="362"/>
    </location>
</feature>
<accession>A0AAF0BWI9</accession>
<protein>
    <submittedName>
        <fullName evidence="9">FtsX-like permease family protein</fullName>
    </submittedName>
</protein>
<dbReference type="PANTHER" id="PTHR43738:SF1">
    <property type="entry name" value="HEMIN TRANSPORT SYSTEM PERMEASE PROTEIN HRTB-RELATED"/>
    <property type="match status" value="1"/>
</dbReference>
<gene>
    <name evidence="9" type="ORF">PO878_05065</name>
</gene>
<keyword evidence="6 7" id="KW-0472">Membrane</keyword>
<evidence type="ECO:0000256" key="6">
    <source>
        <dbReference type="ARBA" id="ARBA00023136"/>
    </source>
</evidence>
<feature type="transmembrane region" description="Helical" evidence="7">
    <location>
        <begin position="291"/>
        <end position="315"/>
    </location>
</feature>
<keyword evidence="4 7" id="KW-0812">Transmembrane</keyword>
<reference evidence="9" key="1">
    <citation type="submission" date="2023-01" db="EMBL/GenBank/DDBJ databases">
        <title>The diversity of Class Acidimicrobiia in South China Sea sediment environments and the proposal of Iamia marina sp. nov., a novel species of the genus Iamia.</title>
        <authorList>
            <person name="He Y."/>
            <person name="Tian X."/>
        </authorList>
    </citation>
    <scope>NUCLEOTIDE SEQUENCE</scope>
    <source>
        <strain evidence="9">DSM 19957</strain>
    </source>
</reference>
<name>A0AAF0BWI9_9ACTN</name>
<feature type="transmembrane region" description="Helical" evidence="7">
    <location>
        <begin position="335"/>
        <end position="354"/>
    </location>
</feature>
<dbReference type="EMBL" id="CP116942">
    <property type="protein sequence ID" value="WCO68093.1"/>
    <property type="molecule type" value="Genomic_DNA"/>
</dbReference>
<evidence type="ECO:0000256" key="3">
    <source>
        <dbReference type="ARBA" id="ARBA00022475"/>
    </source>
</evidence>
<keyword evidence="10" id="KW-1185">Reference proteome</keyword>
<sequence length="370" mass="37709">MRIALRELRRRPGRFAVAAVILTLIALLLMFLGGLLDGLLASSTGAYRAQRADLVVYSDDAQDTLLRSRITPEVRDQVAAVEGVDEVGGLGTVQLGGRPGDDPDGDDLVATALFGYELAPRGLPEEPPGPGTVVADSSLEADGVEEGTTLLLGPARTPVEVVGFVEDTRYSGQGSLWGSLDTWREVTRANRPGEAVGGDVVQALVVRTEGGEDVAGAIDEATGGATDALTLDAAIEALPGVSQQRSTFNQIIGVTVVIALVVVALFFALITVERTALYGILKAVGASGATLFGGVVTQAVVVTLLASAVGAAAALALDAAIPPGAIPFTATPGRLLSSVALLLVAAVLGSAFSLRRVLRIDPASAIGTAG</sequence>
<keyword evidence="2" id="KW-0813">Transport</keyword>
<evidence type="ECO:0000256" key="5">
    <source>
        <dbReference type="ARBA" id="ARBA00022989"/>
    </source>
</evidence>
<evidence type="ECO:0000259" key="8">
    <source>
        <dbReference type="Pfam" id="PF02687"/>
    </source>
</evidence>
<comment type="subcellular location">
    <subcellularLocation>
        <location evidence="1">Cell membrane</location>
        <topology evidence="1">Multi-pass membrane protein</topology>
    </subcellularLocation>
</comment>
<evidence type="ECO:0000256" key="2">
    <source>
        <dbReference type="ARBA" id="ARBA00022448"/>
    </source>
</evidence>
<evidence type="ECO:0000256" key="7">
    <source>
        <dbReference type="SAM" id="Phobius"/>
    </source>
</evidence>
<evidence type="ECO:0000256" key="1">
    <source>
        <dbReference type="ARBA" id="ARBA00004651"/>
    </source>
</evidence>
<dbReference type="RefSeq" id="WP_272737610.1">
    <property type="nucleotide sequence ID" value="NZ_CP116942.1"/>
</dbReference>
<evidence type="ECO:0000313" key="10">
    <source>
        <dbReference type="Proteomes" id="UP001216390"/>
    </source>
</evidence>
<dbReference type="AlphaFoldDB" id="A0AAF0BWI9"/>
<proteinExistence type="predicted"/>
<evidence type="ECO:0000256" key="4">
    <source>
        <dbReference type="ARBA" id="ARBA00022692"/>
    </source>
</evidence>
<dbReference type="Proteomes" id="UP001216390">
    <property type="component" value="Chromosome"/>
</dbReference>